<feature type="non-terminal residue" evidence="2">
    <location>
        <position position="108"/>
    </location>
</feature>
<dbReference type="AlphaFoldDB" id="A0A2T9YNR1"/>
<evidence type="ECO:0000313" key="3">
    <source>
        <dbReference type="Proteomes" id="UP000245383"/>
    </source>
</evidence>
<keyword evidence="3" id="KW-1185">Reference proteome</keyword>
<name>A0A2T9YNR1_9FUNG</name>
<sequence>MNRSKKLEGGSWANSLEERKTPSSMELETVKFMNGIHVTQALIFNNIKCSPTSLNQCLLGMEAITPSSMELGTVKFMNSIHVAQALIVDNIKCLPTSLNQCLLGMEAI</sequence>
<proteinExistence type="predicted"/>
<evidence type="ECO:0000256" key="1">
    <source>
        <dbReference type="SAM" id="MobiDB-lite"/>
    </source>
</evidence>
<evidence type="ECO:0000313" key="2">
    <source>
        <dbReference type="EMBL" id="PVU94005.1"/>
    </source>
</evidence>
<organism evidence="2 3">
    <name type="scientific">Smittium simulii</name>
    <dbReference type="NCBI Taxonomy" id="133385"/>
    <lineage>
        <taxon>Eukaryota</taxon>
        <taxon>Fungi</taxon>
        <taxon>Fungi incertae sedis</taxon>
        <taxon>Zoopagomycota</taxon>
        <taxon>Kickxellomycotina</taxon>
        <taxon>Harpellomycetes</taxon>
        <taxon>Harpellales</taxon>
        <taxon>Legeriomycetaceae</taxon>
        <taxon>Smittium</taxon>
    </lineage>
</organism>
<feature type="region of interest" description="Disordered" evidence="1">
    <location>
        <begin position="1"/>
        <end position="22"/>
    </location>
</feature>
<dbReference type="EMBL" id="MBFR01000104">
    <property type="protein sequence ID" value="PVU94005.1"/>
    <property type="molecule type" value="Genomic_DNA"/>
</dbReference>
<dbReference type="Proteomes" id="UP000245383">
    <property type="component" value="Unassembled WGS sequence"/>
</dbReference>
<reference evidence="2 3" key="1">
    <citation type="journal article" date="2018" name="MBio">
        <title>Comparative Genomics Reveals the Core Gene Toolbox for the Fungus-Insect Symbiosis.</title>
        <authorList>
            <person name="Wang Y."/>
            <person name="Stata M."/>
            <person name="Wang W."/>
            <person name="Stajich J.E."/>
            <person name="White M.M."/>
            <person name="Moncalvo J.M."/>
        </authorList>
    </citation>
    <scope>NUCLEOTIDE SEQUENCE [LARGE SCALE GENOMIC DNA]</scope>
    <source>
        <strain evidence="2 3">SWE-8-4</strain>
    </source>
</reference>
<protein>
    <submittedName>
        <fullName evidence="2">Uncharacterized protein</fullName>
    </submittedName>
</protein>
<accession>A0A2T9YNR1</accession>
<gene>
    <name evidence="2" type="ORF">BB561_002853</name>
</gene>
<comment type="caution">
    <text evidence="2">The sequence shown here is derived from an EMBL/GenBank/DDBJ whole genome shotgun (WGS) entry which is preliminary data.</text>
</comment>